<dbReference type="InterPro" id="IPR036770">
    <property type="entry name" value="Ankyrin_rpt-contain_sf"/>
</dbReference>
<protein>
    <recommendedName>
        <fullName evidence="5">COR domain-containing protein</fullName>
    </recommendedName>
</protein>
<feature type="compositionally biased region" description="Basic and acidic residues" evidence="4">
    <location>
        <begin position="371"/>
        <end position="382"/>
    </location>
</feature>
<proteinExistence type="predicted"/>
<evidence type="ECO:0000313" key="6">
    <source>
        <dbReference type="EMBL" id="CAG2190798.1"/>
    </source>
</evidence>
<dbReference type="Proteomes" id="UP000683360">
    <property type="component" value="Unassembled WGS sequence"/>
</dbReference>
<dbReference type="InterPro" id="IPR032171">
    <property type="entry name" value="COR-A"/>
</dbReference>
<accession>A0A8S3Q8H5</accession>
<evidence type="ECO:0000313" key="7">
    <source>
        <dbReference type="Proteomes" id="UP000683360"/>
    </source>
</evidence>
<feature type="region of interest" description="Disordered" evidence="4">
    <location>
        <begin position="339"/>
        <end position="382"/>
    </location>
</feature>
<feature type="repeat" description="ANK" evidence="3">
    <location>
        <begin position="24"/>
        <end position="56"/>
    </location>
</feature>
<dbReference type="PROSITE" id="PS50088">
    <property type="entry name" value="ANK_REPEAT"/>
    <property type="match status" value="2"/>
</dbReference>
<keyword evidence="2 3" id="KW-0040">ANK repeat</keyword>
<evidence type="ECO:0000256" key="4">
    <source>
        <dbReference type="SAM" id="MobiDB-lite"/>
    </source>
</evidence>
<feature type="compositionally biased region" description="Polar residues" evidence="4">
    <location>
        <begin position="256"/>
        <end position="265"/>
    </location>
</feature>
<dbReference type="PANTHER" id="PTHR24171">
    <property type="entry name" value="ANKYRIN REPEAT DOMAIN-CONTAINING PROTEIN 39-RELATED"/>
    <property type="match status" value="1"/>
</dbReference>
<feature type="domain" description="COR" evidence="5">
    <location>
        <begin position="491"/>
        <end position="624"/>
    </location>
</feature>
<evidence type="ECO:0000256" key="3">
    <source>
        <dbReference type="PROSITE-ProRule" id="PRU00023"/>
    </source>
</evidence>
<dbReference type="Gene3D" id="1.25.40.20">
    <property type="entry name" value="Ankyrin repeat-containing domain"/>
    <property type="match status" value="1"/>
</dbReference>
<dbReference type="OrthoDB" id="194358at2759"/>
<dbReference type="AlphaFoldDB" id="A0A8S3Q8H5"/>
<dbReference type="EMBL" id="CAJPWZ010000341">
    <property type="protein sequence ID" value="CAG2190798.1"/>
    <property type="molecule type" value="Genomic_DNA"/>
</dbReference>
<evidence type="ECO:0000256" key="2">
    <source>
        <dbReference type="ARBA" id="ARBA00023043"/>
    </source>
</evidence>
<dbReference type="PROSITE" id="PS50297">
    <property type="entry name" value="ANK_REP_REGION"/>
    <property type="match status" value="2"/>
</dbReference>
<dbReference type="Pfam" id="PF12796">
    <property type="entry name" value="Ank_2"/>
    <property type="match status" value="1"/>
</dbReference>
<keyword evidence="1" id="KW-0677">Repeat</keyword>
<dbReference type="SMART" id="SM00248">
    <property type="entry name" value="ANK"/>
    <property type="match status" value="2"/>
</dbReference>
<feature type="region of interest" description="Disordered" evidence="4">
    <location>
        <begin position="247"/>
        <end position="266"/>
    </location>
</feature>
<reference evidence="6" key="1">
    <citation type="submission" date="2021-03" db="EMBL/GenBank/DDBJ databases">
        <authorList>
            <person name="Bekaert M."/>
        </authorList>
    </citation>
    <scope>NUCLEOTIDE SEQUENCE</scope>
</reference>
<evidence type="ECO:0000256" key="1">
    <source>
        <dbReference type="ARBA" id="ARBA00022737"/>
    </source>
</evidence>
<keyword evidence="7" id="KW-1185">Reference proteome</keyword>
<feature type="repeat" description="ANK" evidence="3">
    <location>
        <begin position="57"/>
        <end position="89"/>
    </location>
</feature>
<evidence type="ECO:0000259" key="5">
    <source>
        <dbReference type="Pfam" id="PF16095"/>
    </source>
</evidence>
<organism evidence="6 7">
    <name type="scientific">Mytilus edulis</name>
    <name type="common">Blue mussel</name>
    <dbReference type="NCBI Taxonomy" id="6550"/>
    <lineage>
        <taxon>Eukaryota</taxon>
        <taxon>Metazoa</taxon>
        <taxon>Spiralia</taxon>
        <taxon>Lophotrochozoa</taxon>
        <taxon>Mollusca</taxon>
        <taxon>Bivalvia</taxon>
        <taxon>Autobranchia</taxon>
        <taxon>Pteriomorphia</taxon>
        <taxon>Mytilida</taxon>
        <taxon>Mytiloidea</taxon>
        <taxon>Mytilidae</taxon>
        <taxon>Mytilinae</taxon>
        <taxon>Mytilus</taxon>
    </lineage>
</organism>
<dbReference type="SUPFAM" id="SSF52540">
    <property type="entry name" value="P-loop containing nucleoside triphosphate hydrolases"/>
    <property type="match status" value="1"/>
</dbReference>
<feature type="compositionally biased region" description="Polar residues" evidence="4">
    <location>
        <begin position="339"/>
        <end position="351"/>
    </location>
</feature>
<sequence>MIHNQTKESNSTTINIVLHMAKANGKNALHYAASNNETDVLQILIEFGCEKNLQDINGQTALHIAAQNNSQKVVTFLLNRDCDPNITNVEGKKPIDLTSYKAIKTLFEAFEKNLLPGLPTEVKKFDKKSAKVFASLLEEESYPHFEARVMLAGQQGTGKTTIARYLVGKRPTRFRISTDGIELYNGLSYMDRESKDWLGGHQDFSLEEITFSRSLLKGVKTIKVDDTTLTSKDLPVMSQSIALSASKEKLRRQSKENSMSVTTPEGSEWSKWSECSELDSLSSTKSFKTGLNSSEFQFETVPVNISSIDGNMSQQLVGQLCKQNAKSQCNDDNYETVIQDSTRNSGNQSELLVSDGERSGDNKNIQVEQENPTRKDYTDFSKDNCIGEDLPYTDISMDDLDRAKSGNAGENEVEQRRHEIFTEITKMFHQTSLMQHLVLEDKIFVNAQDKYDPEMTKIKDAIISESERQPTWGEPLSKCFIPLELDFASLIRQGNPLITLEHLKKINALQPIRPLSETELKVFLKFQHSIGKLLYFDEHKLDDRIILSPTLLIDAFKSIVTDRSFCQGDKEREELWDVMGKKGVVSKQVIQQIWKKKKYRTFYNDKDYLLNVMTHLDILVEPRKYDSDHNRIPADFYYIASMVQAKDDTGYLKSAGIANRSIAIAFQSSSLMIPPALSFRFISYCLYVWAVKTYGESKNDMLFHKSGVFTLDPSLDISITCEDDMIIARLVHARTHTLISRDMAYSIIACLTSALEKISQLYIRTSSDSSHISDAAFVTRICCNSPDNPCIIDVRQLENISNIWICPSHGIEHNINIITSWFQGKADNKCEPDCPVTTEEFLKEIPSDLHLRRLSLLYNRDEIRQLATHLGLTYAEWENVCEQESQSDEPEKLKFEILRKCRNKFSLTFKSIRDATENANIQNPHTICKVVSGANIDLDENWDIVPTEEHIDRLAPLIGNSSLHFLIELDMEFETWEQICHRQADRDLVRLNKNILEEWRNQFCRSHNLKPTLRKIGQAFSNVGKHVKMVENTLSDLF</sequence>
<dbReference type="SUPFAM" id="SSF48403">
    <property type="entry name" value="Ankyrin repeat"/>
    <property type="match status" value="1"/>
</dbReference>
<dbReference type="InterPro" id="IPR027417">
    <property type="entry name" value="P-loop_NTPase"/>
</dbReference>
<gene>
    <name evidence="6" type="ORF">MEDL_6056</name>
</gene>
<dbReference type="Pfam" id="PF16095">
    <property type="entry name" value="COR-A"/>
    <property type="match status" value="1"/>
</dbReference>
<name>A0A8S3Q8H5_MYTED</name>
<comment type="caution">
    <text evidence="6">The sequence shown here is derived from an EMBL/GenBank/DDBJ whole genome shotgun (WGS) entry which is preliminary data.</text>
</comment>
<dbReference type="InterPro" id="IPR002110">
    <property type="entry name" value="Ankyrin_rpt"/>
</dbReference>